<feature type="domain" description="EGF-like" evidence="6">
    <location>
        <begin position="229"/>
        <end position="242"/>
    </location>
</feature>
<feature type="compositionally biased region" description="Acidic residues" evidence="3">
    <location>
        <begin position="166"/>
        <end position="188"/>
    </location>
</feature>
<dbReference type="Pfam" id="PF12947">
    <property type="entry name" value="EGF_3"/>
    <property type="match status" value="1"/>
</dbReference>
<sequence>MWIVKFLIVVNFFLSCTIHFDKLYISYSYNIVPENGSMLNIRILEEDKTNVQVGSTTDVSGKDGSSSSSPNSSSKEENKNETTTPDQERKGTHKEEKPKEIKSEMGGAKEEAKDNEQKVAEKADKDQKKVPEESAKKSKVAVDTKKNEPIPEKVAEPRSPTSDEHAGEEEDEDEDDEEEEEDDDEDSDSSSHDTNNKEYSDDEDLCKHNNGDCGDDKICEYVGNRRVKCKCKEGYKLEGIECVEMFSLASSSLNLIFNSFITIFVVILLIN</sequence>
<evidence type="ECO:0000313" key="8">
    <source>
        <dbReference type="Proteomes" id="UP000076004"/>
    </source>
</evidence>
<evidence type="ECO:0000256" key="3">
    <source>
        <dbReference type="SAM" id="MobiDB-lite"/>
    </source>
</evidence>
<evidence type="ECO:0000256" key="5">
    <source>
        <dbReference type="SAM" id="SignalP"/>
    </source>
</evidence>
<protein>
    <submittedName>
        <fullName evidence="7">Merozoite surface protein 4</fullName>
    </submittedName>
</protein>
<dbReference type="Proteomes" id="UP000076004">
    <property type="component" value="Chromosome 2"/>
</dbReference>
<keyword evidence="7" id="KW-0477">Merozoite</keyword>
<reference evidence="7 8" key="1">
    <citation type="journal article" date="2016" name="Nat. Commun.">
        <title>Genomes of cryptic chimpanzee Plasmodium species reveal key evolutionary events leading to human malaria.</title>
        <authorList>
            <person name="Sundararaman S.A."/>
            <person name="Plenderleith L.J."/>
            <person name="Liu W."/>
            <person name="Loy D.E."/>
            <person name="Learn G.H."/>
            <person name="Li Y."/>
            <person name="Shaw K.S."/>
            <person name="Ayouba A."/>
            <person name="Peeters M."/>
            <person name="Speede S."/>
            <person name="Shaw G.M."/>
            <person name="Bushman F.D."/>
            <person name="Brisson D."/>
            <person name="Rayner J.C."/>
            <person name="Sharp P.M."/>
            <person name="Hahn B.H."/>
        </authorList>
    </citation>
    <scope>NUCLEOTIDE SEQUENCE [LARGE SCALE GENOMIC DNA]</scope>
    <source>
        <strain evidence="7 8">SY75</strain>
    </source>
</reference>
<dbReference type="AlphaFoldDB" id="A0A151LWD7"/>
<evidence type="ECO:0000256" key="1">
    <source>
        <dbReference type="ARBA" id="ARBA00022536"/>
    </source>
</evidence>
<dbReference type="VEuPathDB" id="PlasmoDB:PGSY75_0207000"/>
<dbReference type="EMBL" id="LVLB01000003">
    <property type="protein sequence ID" value="KYO03504.1"/>
    <property type="molecule type" value="Genomic_DNA"/>
</dbReference>
<dbReference type="InterPro" id="IPR000742">
    <property type="entry name" value="EGF"/>
</dbReference>
<feature type="signal peptide" evidence="5">
    <location>
        <begin position="1"/>
        <end position="19"/>
    </location>
</feature>
<feature type="region of interest" description="Disordered" evidence="3">
    <location>
        <begin position="53"/>
        <end position="206"/>
    </location>
</feature>
<evidence type="ECO:0000313" key="7">
    <source>
        <dbReference type="EMBL" id="KYO03504.1"/>
    </source>
</evidence>
<dbReference type="SUPFAM" id="SSF57196">
    <property type="entry name" value="EGF/Laminin"/>
    <property type="match status" value="1"/>
</dbReference>
<feature type="compositionally biased region" description="Basic and acidic residues" evidence="3">
    <location>
        <begin position="74"/>
        <end position="165"/>
    </location>
</feature>
<comment type="caution">
    <text evidence="7">The sequence shown here is derived from an EMBL/GenBank/DDBJ whole genome shotgun (WGS) entry which is preliminary data.</text>
</comment>
<name>A0A151LWD7_9APIC</name>
<dbReference type="PROSITE" id="PS01186">
    <property type="entry name" value="EGF_2"/>
    <property type="match status" value="1"/>
</dbReference>
<organism evidence="7 8">
    <name type="scientific">Plasmodium gaboni</name>
    <dbReference type="NCBI Taxonomy" id="647221"/>
    <lineage>
        <taxon>Eukaryota</taxon>
        <taxon>Sar</taxon>
        <taxon>Alveolata</taxon>
        <taxon>Apicomplexa</taxon>
        <taxon>Aconoidasida</taxon>
        <taxon>Haemosporida</taxon>
        <taxon>Plasmodiidae</taxon>
        <taxon>Plasmodium</taxon>
        <taxon>Plasmodium (Laverania)</taxon>
    </lineage>
</organism>
<gene>
    <name evidence="7" type="ORF">PGSY75_0207000</name>
</gene>
<dbReference type="GeneID" id="29774358"/>
<keyword evidence="4" id="KW-1133">Transmembrane helix</keyword>
<keyword evidence="4" id="KW-0812">Transmembrane</keyword>
<evidence type="ECO:0000259" key="6">
    <source>
        <dbReference type="PROSITE" id="PS01186"/>
    </source>
</evidence>
<feature type="chain" id="PRO_5007584572" evidence="5">
    <location>
        <begin position="20"/>
        <end position="271"/>
    </location>
</feature>
<keyword evidence="1" id="KW-0245">EGF-like domain</keyword>
<feature type="transmembrane region" description="Helical" evidence="4">
    <location>
        <begin position="252"/>
        <end position="270"/>
    </location>
</feature>
<evidence type="ECO:0000256" key="2">
    <source>
        <dbReference type="ARBA" id="ARBA00023157"/>
    </source>
</evidence>
<dbReference type="PROSITE" id="PS51257">
    <property type="entry name" value="PROKAR_LIPOPROTEIN"/>
    <property type="match status" value="1"/>
</dbReference>
<feature type="compositionally biased region" description="Low complexity" evidence="3">
    <location>
        <begin position="54"/>
        <end position="73"/>
    </location>
</feature>
<keyword evidence="4" id="KW-0472">Membrane</keyword>
<keyword evidence="2" id="KW-1015">Disulfide bond</keyword>
<dbReference type="RefSeq" id="XP_018643728.1">
    <property type="nucleotide sequence ID" value="XM_018783738.1"/>
</dbReference>
<accession>A0A151LWD7</accession>
<evidence type="ECO:0000256" key="4">
    <source>
        <dbReference type="SAM" id="Phobius"/>
    </source>
</evidence>
<dbReference type="VEuPathDB" id="PlasmoDB:PGABG01_0204600"/>
<proteinExistence type="predicted"/>
<keyword evidence="5" id="KW-0732">Signal</keyword>
<feature type="compositionally biased region" description="Basic and acidic residues" evidence="3">
    <location>
        <begin position="189"/>
        <end position="206"/>
    </location>
</feature>
<dbReference type="InterPro" id="IPR024731">
    <property type="entry name" value="NELL2-like_EGF"/>
</dbReference>
<dbReference type="KEGG" id="pgab:PGSY75_0207000"/>